<feature type="region of interest" description="Disordered" evidence="1">
    <location>
        <begin position="1"/>
        <end position="28"/>
    </location>
</feature>
<feature type="region of interest" description="Disordered" evidence="1">
    <location>
        <begin position="89"/>
        <end position="159"/>
    </location>
</feature>
<feature type="compositionally biased region" description="Acidic residues" evidence="1">
    <location>
        <begin position="105"/>
        <end position="126"/>
    </location>
</feature>
<name>A0ABR0SCH6_9HYPO</name>
<reference evidence="2 3" key="1">
    <citation type="submission" date="2024-01" db="EMBL/GenBank/DDBJ databases">
        <title>Complete genome of Cladobotryum mycophilum ATHUM6906.</title>
        <authorList>
            <person name="Christinaki A.C."/>
            <person name="Myridakis A.I."/>
            <person name="Kouvelis V.N."/>
        </authorList>
    </citation>
    <scope>NUCLEOTIDE SEQUENCE [LARGE SCALE GENOMIC DNA]</scope>
    <source>
        <strain evidence="2 3">ATHUM6906</strain>
    </source>
</reference>
<protein>
    <submittedName>
        <fullName evidence="2">Uncharacterized protein</fullName>
    </submittedName>
</protein>
<keyword evidence="3" id="KW-1185">Reference proteome</keyword>
<gene>
    <name evidence="2" type="ORF">PT974_11078</name>
</gene>
<proteinExistence type="predicted"/>
<evidence type="ECO:0000313" key="3">
    <source>
        <dbReference type="Proteomes" id="UP001338125"/>
    </source>
</evidence>
<feature type="compositionally biased region" description="Basic and acidic residues" evidence="1">
    <location>
        <begin position="127"/>
        <end position="138"/>
    </location>
</feature>
<feature type="compositionally biased region" description="Polar residues" evidence="1">
    <location>
        <begin position="150"/>
        <end position="159"/>
    </location>
</feature>
<organism evidence="2 3">
    <name type="scientific">Cladobotryum mycophilum</name>
    <dbReference type="NCBI Taxonomy" id="491253"/>
    <lineage>
        <taxon>Eukaryota</taxon>
        <taxon>Fungi</taxon>
        <taxon>Dikarya</taxon>
        <taxon>Ascomycota</taxon>
        <taxon>Pezizomycotina</taxon>
        <taxon>Sordariomycetes</taxon>
        <taxon>Hypocreomycetidae</taxon>
        <taxon>Hypocreales</taxon>
        <taxon>Hypocreaceae</taxon>
        <taxon>Cladobotryum</taxon>
    </lineage>
</organism>
<evidence type="ECO:0000256" key="1">
    <source>
        <dbReference type="SAM" id="MobiDB-lite"/>
    </source>
</evidence>
<dbReference type="Proteomes" id="UP001338125">
    <property type="component" value="Unassembled WGS sequence"/>
</dbReference>
<sequence length="159" mass="18019">MPQKVNGKLGKPLLDPPAQIDDNDDEVGKDWVIVEGEEIQRDRAWFERNRVPDDGHTNGGKTLRGHYHIDVGWGRWKTRLYEVDWTISGEHPHNCGCSRRGGIQEGEDEGEYDDGDCDGDQDEDGQEERGINEAEVVPKQRTHQAAEPQAKQTTFGRNQ</sequence>
<accession>A0ABR0SCH6</accession>
<dbReference type="EMBL" id="JAVFKD010000015">
    <property type="protein sequence ID" value="KAK5989551.1"/>
    <property type="molecule type" value="Genomic_DNA"/>
</dbReference>
<comment type="caution">
    <text evidence="2">The sequence shown here is derived from an EMBL/GenBank/DDBJ whole genome shotgun (WGS) entry which is preliminary data.</text>
</comment>
<evidence type="ECO:0000313" key="2">
    <source>
        <dbReference type="EMBL" id="KAK5989551.1"/>
    </source>
</evidence>